<evidence type="ECO:0000256" key="4">
    <source>
        <dbReference type="ARBA" id="ARBA00022833"/>
    </source>
</evidence>
<dbReference type="RefSeq" id="XP_003073345.1">
    <property type="nucleotide sequence ID" value="XM_003073299.1"/>
</dbReference>
<sequence>MDGRVLFNVSDLADIFRCFGTFVSSSQIHEYMESAGYIERLEQLKDFFGKDCLEVVCSSVLNSKLLERIESSADGGKGSGHLDDTRIEFTGSKFSFGEYKFESQKEDQDLDRFRNVNELYPFNCQWTDNIMDGILKNIYTSDGKKAEDGCMKKGSDVVRAGSRGRHMKVSGSLKDRPFVCTYNDCKRAFKRYEHLKRHNLMHTGERPHKCRFPGCSKAFSRSDNLSQHYKVHTTTSEIHAKSYESYRYLNKEFN</sequence>
<dbReference type="GO" id="GO:0000981">
    <property type="term" value="F:DNA-binding transcription factor activity, RNA polymerase II-specific"/>
    <property type="evidence" value="ECO:0007669"/>
    <property type="project" value="TreeGrafter"/>
</dbReference>
<dbReference type="GO" id="GO:0000785">
    <property type="term" value="C:chromatin"/>
    <property type="evidence" value="ECO:0007669"/>
    <property type="project" value="TreeGrafter"/>
</dbReference>
<organism evidence="7 8">
    <name type="scientific">Encephalitozoon intestinalis (strain ATCC 50506)</name>
    <name type="common">Microsporidian parasite</name>
    <name type="synonym">Septata intestinalis</name>
    <dbReference type="NCBI Taxonomy" id="876142"/>
    <lineage>
        <taxon>Eukaryota</taxon>
        <taxon>Fungi</taxon>
        <taxon>Fungi incertae sedis</taxon>
        <taxon>Microsporidia</taxon>
        <taxon>Unikaryonidae</taxon>
        <taxon>Encephalitozoon</taxon>
    </lineage>
</organism>
<keyword evidence="1" id="KW-0479">Metal-binding</keyword>
<dbReference type="SUPFAM" id="SSF57667">
    <property type="entry name" value="beta-beta-alpha zinc fingers"/>
    <property type="match status" value="2"/>
</dbReference>
<gene>
    <name evidence="7" type="ORF">Eint_080490</name>
</gene>
<evidence type="ECO:0000256" key="5">
    <source>
        <dbReference type="PROSITE-ProRule" id="PRU00042"/>
    </source>
</evidence>
<proteinExistence type="predicted"/>
<evidence type="ECO:0000256" key="2">
    <source>
        <dbReference type="ARBA" id="ARBA00022737"/>
    </source>
</evidence>
<dbReference type="PROSITE" id="PS00028">
    <property type="entry name" value="ZINC_FINGER_C2H2_1"/>
    <property type="match status" value="2"/>
</dbReference>
<dbReference type="OrthoDB" id="654211at2759"/>
<keyword evidence="3 5" id="KW-0863">Zinc-finger</keyword>
<dbReference type="GO" id="GO:0031519">
    <property type="term" value="C:PcG protein complex"/>
    <property type="evidence" value="ECO:0007669"/>
    <property type="project" value="TreeGrafter"/>
</dbReference>
<keyword evidence="2" id="KW-0677">Repeat</keyword>
<dbReference type="HOGENOM" id="CLU_084834_0_0_1"/>
<dbReference type="PANTHER" id="PTHR14003:SF19">
    <property type="entry name" value="YY2 TRANSCRIPTION FACTOR"/>
    <property type="match status" value="1"/>
</dbReference>
<protein>
    <submittedName>
        <fullName evidence="7">Zinc finger domain-containing protein</fullName>
    </submittedName>
</protein>
<name>E0S8J1_ENCIT</name>
<dbReference type="VEuPathDB" id="MicrosporidiaDB:Eint_080490"/>
<evidence type="ECO:0000256" key="3">
    <source>
        <dbReference type="ARBA" id="ARBA00022771"/>
    </source>
</evidence>
<dbReference type="PANTHER" id="PTHR14003">
    <property type="entry name" value="TRANSCRIPTIONAL REPRESSOR PROTEIN YY"/>
    <property type="match status" value="1"/>
</dbReference>
<dbReference type="SMART" id="SM00355">
    <property type="entry name" value="ZnF_C2H2"/>
    <property type="match status" value="2"/>
</dbReference>
<dbReference type="FunFam" id="3.30.160.60:FF:000125">
    <property type="entry name" value="Putative zinc finger protein 143"/>
    <property type="match status" value="2"/>
</dbReference>
<feature type="domain" description="C2H2-type" evidence="6">
    <location>
        <begin position="178"/>
        <end position="207"/>
    </location>
</feature>
<dbReference type="PROSITE" id="PS50157">
    <property type="entry name" value="ZINC_FINGER_C2H2_2"/>
    <property type="match status" value="2"/>
</dbReference>
<dbReference type="AlphaFoldDB" id="E0S8J1"/>
<dbReference type="EMBL" id="CP001949">
    <property type="protein sequence ID" value="ADM11985.1"/>
    <property type="molecule type" value="Genomic_DNA"/>
</dbReference>
<dbReference type="GO" id="GO:0008270">
    <property type="term" value="F:zinc ion binding"/>
    <property type="evidence" value="ECO:0007669"/>
    <property type="project" value="UniProtKB-KW"/>
</dbReference>
<evidence type="ECO:0000313" key="8">
    <source>
        <dbReference type="Proteomes" id="UP000002313"/>
    </source>
</evidence>
<dbReference type="KEGG" id="ein:Eint_080490"/>
<accession>E0S8J1</accession>
<dbReference type="InterPro" id="IPR036236">
    <property type="entry name" value="Znf_C2H2_sf"/>
</dbReference>
<feature type="domain" description="C2H2-type" evidence="6">
    <location>
        <begin position="208"/>
        <end position="237"/>
    </location>
</feature>
<dbReference type="GO" id="GO:0005667">
    <property type="term" value="C:transcription regulator complex"/>
    <property type="evidence" value="ECO:0007669"/>
    <property type="project" value="TreeGrafter"/>
</dbReference>
<keyword evidence="4" id="KW-0862">Zinc</keyword>
<dbReference type="GO" id="GO:0000978">
    <property type="term" value="F:RNA polymerase II cis-regulatory region sequence-specific DNA binding"/>
    <property type="evidence" value="ECO:0007669"/>
    <property type="project" value="TreeGrafter"/>
</dbReference>
<dbReference type="GeneID" id="9698169"/>
<evidence type="ECO:0000259" key="6">
    <source>
        <dbReference type="PROSITE" id="PS50157"/>
    </source>
</evidence>
<dbReference type="Proteomes" id="UP000002313">
    <property type="component" value="Chromosome VIII"/>
</dbReference>
<reference evidence="7 8" key="2">
    <citation type="journal article" date="2012" name="Proc. Natl. Acad. Sci. U.S.A.">
        <title>Gain and loss of multiple functionally related, horizontally transferred genes in the reduced genomes of two microsporidian parasites.</title>
        <authorList>
            <person name="Pombert J.-F."/>
            <person name="Selman M."/>
            <person name="Burki F."/>
            <person name="Bardell F.T."/>
            <person name="Farinelli L."/>
            <person name="Solter L.F."/>
            <person name="Whitman D.W."/>
            <person name="Weiss L.M."/>
            <person name="Corradi N."/>
            <person name="Keeling P.J."/>
        </authorList>
    </citation>
    <scope>NUCLEOTIDE SEQUENCE [LARGE SCALE GENOMIC DNA]</scope>
    <source>
        <strain evidence="7 8">ATCC 50506</strain>
    </source>
</reference>
<dbReference type="Gene3D" id="3.30.160.60">
    <property type="entry name" value="Classic Zinc Finger"/>
    <property type="match status" value="2"/>
</dbReference>
<keyword evidence="8" id="KW-1185">Reference proteome</keyword>
<evidence type="ECO:0000313" key="7">
    <source>
        <dbReference type="EMBL" id="ADM11985.1"/>
    </source>
</evidence>
<dbReference type="InterPro" id="IPR013087">
    <property type="entry name" value="Znf_C2H2_type"/>
</dbReference>
<dbReference type="Pfam" id="PF00096">
    <property type="entry name" value="zf-C2H2"/>
    <property type="match status" value="2"/>
</dbReference>
<reference evidence="7 8" key="1">
    <citation type="journal article" date="2010" name="Nat. Commun.">
        <title>The complete sequence of the smallest known nuclear genome from the microsporidian Encephalitozoon intestinalis.</title>
        <authorList>
            <person name="Corradi N."/>
            <person name="Pombert J.-F."/>
            <person name="Farinelli L."/>
            <person name="Didier E.S."/>
            <person name="Keeling P.J."/>
        </authorList>
    </citation>
    <scope>NUCLEOTIDE SEQUENCE [LARGE SCALE GENOMIC DNA]</scope>
    <source>
        <strain evidence="7 8">ATCC 50506</strain>
    </source>
</reference>
<evidence type="ECO:0000256" key="1">
    <source>
        <dbReference type="ARBA" id="ARBA00022723"/>
    </source>
</evidence>